<evidence type="ECO:0000259" key="12">
    <source>
        <dbReference type="Pfam" id="PF18448"/>
    </source>
</evidence>
<dbReference type="EMBL" id="BMBA01000004">
    <property type="protein sequence ID" value="GFZ32931.1"/>
    <property type="molecule type" value="Genomic_DNA"/>
</dbReference>
<dbReference type="RefSeq" id="WP_206871184.1">
    <property type="nucleotide sequence ID" value="NZ_BMBA01000004.1"/>
</dbReference>
<feature type="domain" description="Carbohydrate binding X2" evidence="11">
    <location>
        <begin position="386"/>
        <end position="469"/>
    </location>
</feature>
<dbReference type="InterPro" id="IPR050386">
    <property type="entry name" value="Glycosyl_hydrolase_5"/>
</dbReference>
<evidence type="ECO:0000256" key="5">
    <source>
        <dbReference type="ARBA" id="ARBA00023277"/>
    </source>
</evidence>
<keyword evidence="2 9" id="KW-0732">Signal</keyword>
<organism evidence="13 14">
    <name type="scientific">Clostridium zeae</name>
    <dbReference type="NCBI Taxonomy" id="2759022"/>
    <lineage>
        <taxon>Bacteria</taxon>
        <taxon>Bacillati</taxon>
        <taxon>Bacillota</taxon>
        <taxon>Clostridia</taxon>
        <taxon>Eubacteriales</taxon>
        <taxon>Clostridiaceae</taxon>
        <taxon>Clostridium</taxon>
    </lineage>
</organism>
<evidence type="ECO:0000256" key="9">
    <source>
        <dbReference type="SAM" id="SignalP"/>
    </source>
</evidence>
<dbReference type="InterPro" id="IPR013783">
    <property type="entry name" value="Ig-like_fold"/>
</dbReference>
<keyword evidence="7" id="KW-0624">Polysaccharide degradation</keyword>
<keyword evidence="14" id="KW-1185">Reference proteome</keyword>
<dbReference type="PANTHER" id="PTHR31297:SF41">
    <property type="entry name" value="ENDOGLUCANASE, PUTATIVE (AFU_ORTHOLOGUE AFUA_5G01830)-RELATED"/>
    <property type="match status" value="1"/>
</dbReference>
<dbReference type="Proteomes" id="UP000663802">
    <property type="component" value="Unassembled WGS sequence"/>
</dbReference>
<dbReference type="Gene3D" id="3.20.20.80">
    <property type="entry name" value="Glycosidases"/>
    <property type="match status" value="1"/>
</dbReference>
<keyword evidence="4" id="KW-0136">Cellulose degradation</keyword>
<feature type="domain" description="Endoglucanase B carbohydrate binding" evidence="12">
    <location>
        <begin position="476"/>
        <end position="576"/>
    </location>
</feature>
<dbReference type="PANTHER" id="PTHR31297">
    <property type="entry name" value="GLUCAN ENDO-1,6-BETA-GLUCOSIDASE B"/>
    <property type="match status" value="1"/>
</dbReference>
<dbReference type="InterPro" id="IPR005102">
    <property type="entry name" value="Carbo-bd_X2"/>
</dbReference>
<dbReference type="SUPFAM" id="SSF81296">
    <property type="entry name" value="E set domains"/>
    <property type="match status" value="1"/>
</dbReference>
<feature type="domain" description="Glycoside hydrolase family 5" evidence="10">
    <location>
        <begin position="73"/>
        <end position="357"/>
    </location>
</feature>
<evidence type="ECO:0000259" key="11">
    <source>
        <dbReference type="Pfam" id="PF03442"/>
    </source>
</evidence>
<comment type="caution">
    <text evidence="13">The sequence shown here is derived from an EMBL/GenBank/DDBJ whole genome shotgun (WGS) entry which is preliminary data.</text>
</comment>
<protein>
    <submittedName>
        <fullName evidence="13">Endoglucanase</fullName>
    </submittedName>
</protein>
<dbReference type="PIRSF" id="PIRSF001043">
    <property type="entry name" value="Endoglucanase_B"/>
    <property type="match status" value="1"/>
</dbReference>
<comment type="similarity">
    <text evidence="1 8">Belongs to the glycosyl hydrolase 5 (cellulase A) family.</text>
</comment>
<dbReference type="Pfam" id="PF18448">
    <property type="entry name" value="CBM46"/>
    <property type="match status" value="1"/>
</dbReference>
<evidence type="ECO:0000256" key="4">
    <source>
        <dbReference type="ARBA" id="ARBA00023001"/>
    </source>
</evidence>
<evidence type="ECO:0000313" key="14">
    <source>
        <dbReference type="Proteomes" id="UP000663802"/>
    </source>
</evidence>
<gene>
    <name evidence="13" type="ORF">CSC2_34570</name>
</gene>
<sequence>MKKTKKLLMLLTACVLTFSTCLAKTEPTKANAATKVKNIKAAVTTKTNSQTYAESMQPGWNLGNSFDSVGSTGETSWGNPVVTQQLIQTIKSQGFKSIRIPFTAYGRVGAAPNYTIDSTYLTRYAQVVQWALDQGLYVMINIHHDSWEWAEYINADDDNGVSMTEYKAIWTQLANYFKSYSSKVCFESLNEPYFKNHSGDVSTDIQMQRLSAVNTQFRTIVRNSGGNNTSRMLVLPTLNTNNSDDRCTSLYNTISGFNDPYIMATFHYYGYWPFSVNIAGTTTFDSTTISDLTSSFDRVYNHFTANGIGVVTGEYGLLAFDSSSSAIEHGELLKYFDYINYYAKSKGIALMLWDNGNLLNRTSYTWNDQALYNTLKASWTSRNSYSTSDMLFVKYADRTKDISMNLTLNGNTLSSIYNGSTKLVLGTDYTYSNGIVTLKGSYVNKFISGSYGTKATLTMKFSAGVDWNVFLNYYTTPVLSSATGTTSGFNIPVAFNGSKLSTLEAVYSDGSGAGPQNWTTYKQYSDAYTANYSTNVVTLTSNFFSACNDGVITLKLHFQSGEIIQYNITKSGTSVKSN</sequence>
<keyword evidence="6 8" id="KW-0326">Glycosidase</keyword>
<evidence type="ECO:0000256" key="2">
    <source>
        <dbReference type="ARBA" id="ARBA00022729"/>
    </source>
</evidence>
<dbReference type="InterPro" id="IPR001547">
    <property type="entry name" value="Glyco_hydro_5"/>
</dbReference>
<proteinExistence type="inferred from homology"/>
<dbReference type="SUPFAM" id="SSF51445">
    <property type="entry name" value="(Trans)glycosidases"/>
    <property type="match status" value="1"/>
</dbReference>
<evidence type="ECO:0000256" key="7">
    <source>
        <dbReference type="ARBA" id="ARBA00023326"/>
    </source>
</evidence>
<feature type="chain" id="PRO_5045393780" evidence="9">
    <location>
        <begin position="24"/>
        <end position="578"/>
    </location>
</feature>
<reference evidence="13 14" key="1">
    <citation type="journal article" date="2021" name="Int. J. Syst. Evol. Microbiol.">
        <title>Clostridium zeae sp. nov., isolated from corn silage.</title>
        <authorList>
            <person name="Kobayashi H."/>
            <person name="Tanizawa Y."/>
            <person name="Yagura M."/>
            <person name="Sakamoto M."/>
            <person name="Ohkuma M."/>
            <person name="Tohno M."/>
        </authorList>
    </citation>
    <scope>NUCLEOTIDE SEQUENCE [LARGE SCALE GENOMIC DNA]</scope>
    <source>
        <strain evidence="13 14">CSC2</strain>
    </source>
</reference>
<keyword evidence="5" id="KW-0119">Carbohydrate metabolism</keyword>
<dbReference type="Pfam" id="PF03442">
    <property type="entry name" value="CBM_X2"/>
    <property type="match status" value="1"/>
</dbReference>
<evidence type="ECO:0000259" key="10">
    <source>
        <dbReference type="Pfam" id="PF00150"/>
    </source>
</evidence>
<dbReference type="InterPro" id="IPR016282">
    <property type="entry name" value="Glyco_hydro_5_endoGlcnase_B"/>
</dbReference>
<evidence type="ECO:0000313" key="13">
    <source>
        <dbReference type="EMBL" id="GFZ32931.1"/>
    </source>
</evidence>
<evidence type="ECO:0000256" key="6">
    <source>
        <dbReference type="ARBA" id="ARBA00023295"/>
    </source>
</evidence>
<dbReference type="InterPro" id="IPR017853">
    <property type="entry name" value="GH"/>
</dbReference>
<evidence type="ECO:0000256" key="8">
    <source>
        <dbReference type="RuleBase" id="RU361153"/>
    </source>
</evidence>
<evidence type="ECO:0000256" key="1">
    <source>
        <dbReference type="ARBA" id="ARBA00005641"/>
    </source>
</evidence>
<dbReference type="InterPro" id="IPR040946">
    <property type="entry name" value="CBM46"/>
</dbReference>
<evidence type="ECO:0000256" key="3">
    <source>
        <dbReference type="ARBA" id="ARBA00022801"/>
    </source>
</evidence>
<feature type="signal peptide" evidence="9">
    <location>
        <begin position="1"/>
        <end position="23"/>
    </location>
</feature>
<accession>A0ABQ1EE40</accession>
<dbReference type="Gene3D" id="2.60.40.10">
    <property type="entry name" value="Immunoglobulins"/>
    <property type="match status" value="1"/>
</dbReference>
<dbReference type="InterPro" id="IPR014756">
    <property type="entry name" value="Ig_E-set"/>
</dbReference>
<dbReference type="Pfam" id="PF00150">
    <property type="entry name" value="Cellulase"/>
    <property type="match status" value="1"/>
</dbReference>
<name>A0ABQ1EE40_9CLOT</name>
<keyword evidence="3 8" id="KW-0378">Hydrolase</keyword>